<reference evidence="1 2" key="1">
    <citation type="journal article" date="2016" name="PLoS ONE">
        <title>The Identification of Novel Diagnostic Marker Genes for the Detection of Beer Spoiling Pediococcus damnosus Strains Using the BlAst Diagnostic Gene findEr.</title>
        <authorList>
            <person name="Behr J."/>
            <person name="Geissler A.J."/>
            <person name="Schmid J."/>
            <person name="Zehe A."/>
            <person name="Vogel R.F."/>
        </authorList>
    </citation>
    <scope>NUCLEOTIDE SEQUENCE [LARGE SCALE GENOMIC DNA]</scope>
    <source>
        <strain evidence="1 2">TMW 2.1533</strain>
    </source>
</reference>
<dbReference type="AlphaFoldDB" id="A0AAC9FJN6"/>
<dbReference type="EMBL" id="CP012275">
    <property type="protein sequence ID" value="AMV63577.1"/>
    <property type="molecule type" value="Genomic_DNA"/>
</dbReference>
<evidence type="ECO:0000313" key="1">
    <source>
        <dbReference type="EMBL" id="AMV63577.1"/>
    </source>
</evidence>
<sequence>MLKKFANKLTKDGKMLQLLLLNGLVQQNQVNCRSPAHLAWNGVARFEAKKITCLQTRPLSKRKSLR</sequence>
<gene>
    <name evidence="1" type="ORF">ADU70_2111</name>
</gene>
<name>A0AAC9FJN6_9LACO</name>
<accession>A0AAC9FJN6</accession>
<organism evidence="1 2">
    <name type="scientific">Pediococcus damnosus</name>
    <dbReference type="NCBI Taxonomy" id="51663"/>
    <lineage>
        <taxon>Bacteria</taxon>
        <taxon>Bacillati</taxon>
        <taxon>Bacillota</taxon>
        <taxon>Bacilli</taxon>
        <taxon>Lactobacillales</taxon>
        <taxon>Lactobacillaceae</taxon>
        <taxon>Pediococcus</taxon>
    </lineage>
</organism>
<evidence type="ECO:0000313" key="2">
    <source>
        <dbReference type="Proteomes" id="UP000076405"/>
    </source>
</evidence>
<protein>
    <submittedName>
        <fullName evidence="1">Uncharacterized protein</fullName>
    </submittedName>
</protein>
<proteinExistence type="predicted"/>
<dbReference type="Proteomes" id="UP000076405">
    <property type="component" value="Chromosome"/>
</dbReference>